<protein>
    <submittedName>
        <fullName evidence="6">LysR family transcriptional regulator</fullName>
    </submittedName>
</protein>
<keyword evidence="2" id="KW-0805">Transcription regulation</keyword>
<evidence type="ECO:0000256" key="1">
    <source>
        <dbReference type="ARBA" id="ARBA00009437"/>
    </source>
</evidence>
<dbReference type="Gene3D" id="1.10.10.10">
    <property type="entry name" value="Winged helix-like DNA-binding domain superfamily/Winged helix DNA-binding domain"/>
    <property type="match status" value="1"/>
</dbReference>
<dbReference type="PANTHER" id="PTHR30346">
    <property type="entry name" value="TRANSCRIPTIONAL DUAL REGULATOR HCAR-RELATED"/>
    <property type="match status" value="1"/>
</dbReference>
<dbReference type="Gene3D" id="3.40.190.10">
    <property type="entry name" value="Periplasmic binding protein-like II"/>
    <property type="match status" value="2"/>
</dbReference>
<comment type="similarity">
    <text evidence="1">Belongs to the LysR transcriptional regulatory family.</text>
</comment>
<gene>
    <name evidence="6" type="ORF">JVW63_08065</name>
</gene>
<dbReference type="InterPro" id="IPR005119">
    <property type="entry name" value="LysR_subst-bd"/>
</dbReference>
<dbReference type="PANTHER" id="PTHR30346:SF28">
    <property type="entry name" value="HTH-TYPE TRANSCRIPTIONAL REGULATOR CYNR"/>
    <property type="match status" value="1"/>
</dbReference>
<reference evidence="7" key="1">
    <citation type="submission" date="2021-02" db="EMBL/GenBank/DDBJ databases">
        <title>Leucobacter sp. CX169.</title>
        <authorList>
            <person name="Cheng Y."/>
        </authorList>
    </citation>
    <scope>NUCLEOTIDE SEQUENCE [LARGE SCALE GENOMIC DNA]</scope>
    <source>
        <strain evidence="7">JY899</strain>
    </source>
</reference>
<dbReference type="Proteomes" id="UP000705983">
    <property type="component" value="Unassembled WGS sequence"/>
</dbReference>
<evidence type="ECO:0000256" key="2">
    <source>
        <dbReference type="ARBA" id="ARBA00023015"/>
    </source>
</evidence>
<dbReference type="PROSITE" id="PS50931">
    <property type="entry name" value="HTH_LYSR"/>
    <property type="match status" value="1"/>
</dbReference>
<name>A0ABS2TG80_9ACTO</name>
<proteinExistence type="inferred from homology"/>
<dbReference type="CDD" id="cd05466">
    <property type="entry name" value="PBP2_LTTR_substrate"/>
    <property type="match status" value="1"/>
</dbReference>
<dbReference type="SUPFAM" id="SSF53850">
    <property type="entry name" value="Periplasmic binding protein-like II"/>
    <property type="match status" value="1"/>
</dbReference>
<evidence type="ECO:0000313" key="7">
    <source>
        <dbReference type="Proteomes" id="UP000705983"/>
    </source>
</evidence>
<evidence type="ECO:0000259" key="5">
    <source>
        <dbReference type="PROSITE" id="PS50931"/>
    </source>
</evidence>
<dbReference type="Pfam" id="PF03466">
    <property type="entry name" value="LysR_substrate"/>
    <property type="match status" value="1"/>
</dbReference>
<evidence type="ECO:0000313" key="6">
    <source>
        <dbReference type="EMBL" id="MBM9433651.1"/>
    </source>
</evidence>
<evidence type="ECO:0000256" key="3">
    <source>
        <dbReference type="ARBA" id="ARBA00023125"/>
    </source>
</evidence>
<dbReference type="InterPro" id="IPR036388">
    <property type="entry name" value="WH-like_DNA-bd_sf"/>
</dbReference>
<comment type="caution">
    <text evidence="6">The sequence shown here is derived from an EMBL/GenBank/DDBJ whole genome shotgun (WGS) entry which is preliminary data.</text>
</comment>
<keyword evidence="3" id="KW-0238">DNA-binding</keyword>
<dbReference type="SUPFAM" id="SSF46785">
    <property type="entry name" value="Winged helix' DNA-binding domain"/>
    <property type="match status" value="1"/>
</dbReference>
<evidence type="ECO:0000256" key="4">
    <source>
        <dbReference type="ARBA" id="ARBA00023163"/>
    </source>
</evidence>
<dbReference type="InterPro" id="IPR000847">
    <property type="entry name" value="LysR_HTH_N"/>
</dbReference>
<accession>A0ABS2TG80</accession>
<dbReference type="Pfam" id="PF00126">
    <property type="entry name" value="HTH_1"/>
    <property type="match status" value="1"/>
</dbReference>
<feature type="domain" description="HTH lysR-type" evidence="5">
    <location>
        <begin position="5"/>
        <end position="62"/>
    </location>
</feature>
<keyword evidence="7" id="KW-1185">Reference proteome</keyword>
<organism evidence="6 7">
    <name type="scientific">Flaviflexus equikiangi</name>
    <dbReference type="NCBI Taxonomy" id="2758573"/>
    <lineage>
        <taxon>Bacteria</taxon>
        <taxon>Bacillati</taxon>
        <taxon>Actinomycetota</taxon>
        <taxon>Actinomycetes</taxon>
        <taxon>Actinomycetales</taxon>
        <taxon>Actinomycetaceae</taxon>
        <taxon>Flaviflexus</taxon>
    </lineage>
</organism>
<dbReference type="InterPro" id="IPR036390">
    <property type="entry name" value="WH_DNA-bd_sf"/>
</dbReference>
<dbReference type="EMBL" id="JAFFJS010000004">
    <property type="protein sequence ID" value="MBM9433651.1"/>
    <property type="molecule type" value="Genomic_DNA"/>
</dbReference>
<keyword evidence="4" id="KW-0804">Transcription</keyword>
<sequence>MARIDRVDWLETFISVADLQSFSRASAALRCSQSRVSVHIAELEKSLGHRLIDRSRYPVVLTEAGVTFLEHARQIVKSLAWAMTELDQLDGTSRGHLTVGTVPSISAMFLPHVLRDLKDLHPGVRVDITERTTQELLGNLLDGTVDIAIRCDSMISANESSSVEPMWGEPIVAVFPASHPLAAARGSISPEELNHFELGTTGAPNVGIDPDMRARFDRWGITAAQARYFTEQPQTLLNLAKVGVLVPVINILAYDSCDHSGLAYRVVNDELAARRVFLQWNPARPFTPAINAFLDVMRSVPHPRGTVPITQEDL</sequence>
<dbReference type="RefSeq" id="WP_187996845.1">
    <property type="nucleotide sequence ID" value="NZ_JACEXG010000004.1"/>
</dbReference>